<gene>
    <name evidence="2" type="ORF">FOC84_18945</name>
</gene>
<evidence type="ECO:0000256" key="1">
    <source>
        <dbReference type="SAM" id="MobiDB-lite"/>
    </source>
</evidence>
<keyword evidence="3" id="KW-1185">Reference proteome</keyword>
<sequence>MKPVINEYVRELSHPGYDAAQRNAFVAAMVSKRLMRRTEQQREAGEADGARMGTATGDPGAVEAGPQTDRPPGTANQA</sequence>
<accession>A0A7D4HSM8</accession>
<dbReference type="KEGG" id="apes:FOC84_18945"/>
<dbReference type="RefSeq" id="WP_173145777.1">
    <property type="nucleotide sequence ID" value="NZ_CP053985.1"/>
</dbReference>
<evidence type="ECO:0000313" key="3">
    <source>
        <dbReference type="Proteomes" id="UP000500970"/>
    </source>
</evidence>
<dbReference type="AlphaFoldDB" id="A0A7D4HSM8"/>
<organism evidence="2 3">
    <name type="scientific">Achromobacter pestifer</name>
    <dbReference type="NCBI Taxonomy" id="1353889"/>
    <lineage>
        <taxon>Bacteria</taxon>
        <taxon>Pseudomonadati</taxon>
        <taxon>Pseudomonadota</taxon>
        <taxon>Betaproteobacteria</taxon>
        <taxon>Burkholderiales</taxon>
        <taxon>Alcaligenaceae</taxon>
        <taxon>Achromobacter</taxon>
    </lineage>
</organism>
<feature type="region of interest" description="Disordered" evidence="1">
    <location>
        <begin position="36"/>
        <end position="78"/>
    </location>
</feature>
<protein>
    <submittedName>
        <fullName evidence="2">Uncharacterized protein</fullName>
    </submittedName>
</protein>
<proteinExistence type="predicted"/>
<dbReference type="EMBL" id="CP053985">
    <property type="protein sequence ID" value="QKH36899.1"/>
    <property type="molecule type" value="Genomic_DNA"/>
</dbReference>
<evidence type="ECO:0000313" key="2">
    <source>
        <dbReference type="EMBL" id="QKH36899.1"/>
    </source>
</evidence>
<reference evidence="2 3" key="1">
    <citation type="submission" date="2020-05" db="EMBL/GenBank/DDBJ databases">
        <title>FDA dAtabase for Regulatory Grade micrObial Sequences (FDA-ARGOS): Supporting development and validation of Infectious Disease Dx tests.</title>
        <authorList>
            <person name="Sproer C."/>
            <person name="Gronow S."/>
            <person name="Severitt S."/>
            <person name="Schroder I."/>
            <person name="Tallon L."/>
            <person name="Sadzewicz L."/>
            <person name="Zhao X."/>
            <person name="Vavikolanu K."/>
            <person name="Mehta A."/>
            <person name="Aluvathingal J."/>
            <person name="Nadendla S."/>
            <person name="Myers T."/>
            <person name="Yan Y."/>
            <person name="Sichtig H."/>
        </authorList>
    </citation>
    <scope>NUCLEOTIDE SEQUENCE [LARGE SCALE GENOMIC DNA]</scope>
    <source>
        <strain evidence="2 3">FDAARGOS_790</strain>
    </source>
</reference>
<name>A0A7D4HSM8_9BURK</name>
<feature type="compositionally biased region" description="Basic and acidic residues" evidence="1">
    <location>
        <begin position="36"/>
        <end position="49"/>
    </location>
</feature>
<dbReference type="Proteomes" id="UP000500970">
    <property type="component" value="Chromosome"/>
</dbReference>